<dbReference type="NCBIfam" id="TIGR01082">
    <property type="entry name" value="murC"/>
    <property type="match status" value="1"/>
</dbReference>
<feature type="domain" description="Mur ligase C-terminal" evidence="10">
    <location>
        <begin position="310"/>
        <end position="441"/>
    </location>
</feature>
<keyword evidence="4" id="KW-0963">Cytoplasm</keyword>
<dbReference type="Gene3D" id="3.90.190.20">
    <property type="entry name" value="Mur ligase, C-terminal domain"/>
    <property type="match status" value="1"/>
</dbReference>
<comment type="subcellular location">
    <subcellularLocation>
        <location evidence="1">Cytoplasm</location>
    </subcellularLocation>
</comment>
<dbReference type="GO" id="GO:0009252">
    <property type="term" value="P:peptidoglycan biosynthetic process"/>
    <property type="evidence" value="ECO:0007669"/>
    <property type="project" value="UniProtKB-UniPathway"/>
</dbReference>
<sequence>MRHVHFIGIGGAGMSGIARIMRARGFEVSGSDLKDGRALTSLRALGIDVFIGHAPQNVEGADEVVISSAIRADNVECQAAKSAGIPVIKRAEALAQLLQGSNSVAVAGTHGKTTTTSLLTVALQHLGVDPSFAIGGDLNESGANAHNGSGEHFIAEADESDGSFLLLSPTNAIVTNIELDHLDFYQAQEQVDQAFLDFAKAIPSDGFVVVCADDAGGQRLIDTAKTAGVNVVTYGQSPDCDLRISAEILSGRTCSFEASWHGIRIGGVNLQIPGHHNVLNAGAALAAGLSLGLPAAGLIEGLGTFTGTRRRFEPKGAAAGVSIFDDYAHHPTEITATLLAARDVVKSGRLVVAFQPHRYSRTAALMDEFGAALAVADALVVMEVYAAGEDPIPGAGGSAVADAARKHGAADVNFVGSWSAVAPTLVDLVQPGDVVMTLGAGDITLIGPEVLAGLTARASQ</sequence>
<dbReference type="Pfam" id="PF01225">
    <property type="entry name" value="Mur_ligase"/>
    <property type="match status" value="1"/>
</dbReference>
<dbReference type="InterPro" id="IPR050061">
    <property type="entry name" value="MurCDEF_pg_biosynth"/>
</dbReference>
<evidence type="ECO:0000256" key="5">
    <source>
        <dbReference type="ARBA" id="ARBA00022598"/>
    </source>
</evidence>
<keyword evidence="5" id="KW-0436">Ligase</keyword>
<dbReference type="Pfam" id="PF08245">
    <property type="entry name" value="Mur_ligase_M"/>
    <property type="match status" value="1"/>
</dbReference>
<evidence type="ECO:0000256" key="3">
    <source>
        <dbReference type="ARBA" id="ARBA00012211"/>
    </source>
</evidence>
<keyword evidence="7" id="KW-0067">ATP-binding</keyword>
<accession>A0A6J7CK75</accession>
<proteinExistence type="inferred from homology"/>
<dbReference type="Pfam" id="PF02875">
    <property type="entry name" value="Mur_ligase_C"/>
    <property type="match status" value="1"/>
</dbReference>
<dbReference type="Gene3D" id="3.40.50.720">
    <property type="entry name" value="NAD(P)-binding Rossmann-like Domain"/>
    <property type="match status" value="1"/>
</dbReference>
<feature type="domain" description="Mur ligase N-terminal catalytic" evidence="9">
    <location>
        <begin position="3"/>
        <end position="99"/>
    </location>
</feature>
<dbReference type="GO" id="GO:0008763">
    <property type="term" value="F:UDP-N-acetylmuramate-L-alanine ligase activity"/>
    <property type="evidence" value="ECO:0007669"/>
    <property type="project" value="UniProtKB-EC"/>
</dbReference>
<organism evidence="12">
    <name type="scientific">freshwater metagenome</name>
    <dbReference type="NCBI Taxonomy" id="449393"/>
    <lineage>
        <taxon>unclassified sequences</taxon>
        <taxon>metagenomes</taxon>
        <taxon>ecological metagenomes</taxon>
    </lineage>
</organism>
<dbReference type="InterPro" id="IPR000713">
    <property type="entry name" value="Mur_ligase_N"/>
</dbReference>
<evidence type="ECO:0000259" key="11">
    <source>
        <dbReference type="Pfam" id="PF08245"/>
    </source>
</evidence>
<dbReference type="UniPathway" id="UPA00219"/>
<comment type="pathway">
    <text evidence="2">Cell wall biogenesis; peptidoglycan biosynthesis.</text>
</comment>
<dbReference type="AlphaFoldDB" id="A0A6J7CK75"/>
<gene>
    <name evidence="12" type="ORF">UFOPK3401_00053</name>
</gene>
<dbReference type="GO" id="GO:0005524">
    <property type="term" value="F:ATP binding"/>
    <property type="evidence" value="ECO:0007669"/>
    <property type="project" value="UniProtKB-KW"/>
</dbReference>
<dbReference type="EMBL" id="CAFBLM010000001">
    <property type="protein sequence ID" value="CAB4857344.1"/>
    <property type="molecule type" value="Genomic_DNA"/>
</dbReference>
<evidence type="ECO:0000256" key="1">
    <source>
        <dbReference type="ARBA" id="ARBA00004496"/>
    </source>
</evidence>
<reference evidence="12" key="1">
    <citation type="submission" date="2020-05" db="EMBL/GenBank/DDBJ databases">
        <authorList>
            <person name="Chiriac C."/>
            <person name="Salcher M."/>
            <person name="Ghai R."/>
            <person name="Kavagutti S V."/>
        </authorList>
    </citation>
    <scope>NUCLEOTIDE SEQUENCE</scope>
</reference>
<dbReference type="SUPFAM" id="SSF51984">
    <property type="entry name" value="MurCD N-terminal domain"/>
    <property type="match status" value="1"/>
</dbReference>
<keyword evidence="6" id="KW-0547">Nucleotide-binding</keyword>
<dbReference type="InterPro" id="IPR005758">
    <property type="entry name" value="UDP-N-AcMur_Ala_ligase_MurC"/>
</dbReference>
<dbReference type="PANTHER" id="PTHR43445:SF3">
    <property type="entry name" value="UDP-N-ACETYLMURAMATE--L-ALANINE LIGASE"/>
    <property type="match status" value="1"/>
</dbReference>
<dbReference type="EC" id="6.3.2.8" evidence="3"/>
<evidence type="ECO:0000259" key="9">
    <source>
        <dbReference type="Pfam" id="PF01225"/>
    </source>
</evidence>
<dbReference type="PANTHER" id="PTHR43445">
    <property type="entry name" value="UDP-N-ACETYLMURAMATE--L-ALANINE LIGASE-RELATED"/>
    <property type="match status" value="1"/>
</dbReference>
<evidence type="ECO:0000256" key="2">
    <source>
        <dbReference type="ARBA" id="ARBA00004752"/>
    </source>
</evidence>
<protein>
    <recommendedName>
        <fullName evidence="3">UDP-N-acetylmuramate--L-alanine ligase</fullName>
        <ecNumber evidence="3">6.3.2.8</ecNumber>
    </recommendedName>
</protein>
<dbReference type="SUPFAM" id="SSF53623">
    <property type="entry name" value="MurD-like peptide ligases, catalytic domain"/>
    <property type="match status" value="1"/>
</dbReference>
<dbReference type="InterPro" id="IPR013221">
    <property type="entry name" value="Mur_ligase_cen"/>
</dbReference>
<dbReference type="GO" id="GO:0005737">
    <property type="term" value="C:cytoplasm"/>
    <property type="evidence" value="ECO:0007669"/>
    <property type="project" value="UniProtKB-SubCell"/>
</dbReference>
<evidence type="ECO:0000259" key="10">
    <source>
        <dbReference type="Pfam" id="PF02875"/>
    </source>
</evidence>
<feature type="domain" description="Mur ligase central" evidence="11">
    <location>
        <begin position="106"/>
        <end position="287"/>
    </location>
</feature>
<dbReference type="HAMAP" id="MF_00046">
    <property type="entry name" value="MurC"/>
    <property type="match status" value="1"/>
</dbReference>
<dbReference type="Gene3D" id="3.40.1190.10">
    <property type="entry name" value="Mur-like, catalytic domain"/>
    <property type="match status" value="1"/>
</dbReference>
<comment type="catalytic activity">
    <reaction evidence="8">
        <text>UDP-N-acetyl-alpha-D-muramate + L-alanine + ATP = UDP-N-acetyl-alpha-D-muramoyl-L-alanine + ADP + phosphate + H(+)</text>
        <dbReference type="Rhea" id="RHEA:23372"/>
        <dbReference type="ChEBI" id="CHEBI:15378"/>
        <dbReference type="ChEBI" id="CHEBI:30616"/>
        <dbReference type="ChEBI" id="CHEBI:43474"/>
        <dbReference type="ChEBI" id="CHEBI:57972"/>
        <dbReference type="ChEBI" id="CHEBI:70757"/>
        <dbReference type="ChEBI" id="CHEBI:83898"/>
        <dbReference type="ChEBI" id="CHEBI:456216"/>
        <dbReference type="EC" id="6.3.2.8"/>
    </reaction>
</comment>
<dbReference type="InterPro" id="IPR004101">
    <property type="entry name" value="Mur_ligase_C"/>
</dbReference>
<evidence type="ECO:0000256" key="4">
    <source>
        <dbReference type="ARBA" id="ARBA00022490"/>
    </source>
</evidence>
<name>A0A6J7CK75_9ZZZZ</name>
<evidence type="ECO:0000256" key="6">
    <source>
        <dbReference type="ARBA" id="ARBA00022741"/>
    </source>
</evidence>
<dbReference type="SUPFAM" id="SSF53244">
    <property type="entry name" value="MurD-like peptide ligases, peptide-binding domain"/>
    <property type="match status" value="1"/>
</dbReference>
<evidence type="ECO:0000313" key="12">
    <source>
        <dbReference type="EMBL" id="CAB4857344.1"/>
    </source>
</evidence>
<dbReference type="InterPro" id="IPR036565">
    <property type="entry name" value="Mur-like_cat_sf"/>
</dbReference>
<dbReference type="InterPro" id="IPR036615">
    <property type="entry name" value="Mur_ligase_C_dom_sf"/>
</dbReference>
<evidence type="ECO:0000256" key="7">
    <source>
        <dbReference type="ARBA" id="ARBA00022840"/>
    </source>
</evidence>
<evidence type="ECO:0000256" key="8">
    <source>
        <dbReference type="ARBA" id="ARBA00047833"/>
    </source>
</evidence>